<name>A0ABD1FEL6_HYPHA</name>
<dbReference type="AlphaFoldDB" id="A0ABD1FEL6"/>
<evidence type="ECO:0008006" key="8">
    <source>
        <dbReference type="Google" id="ProtNLM"/>
    </source>
</evidence>
<accession>A0ABD1FEL6</accession>
<proteinExistence type="inferred from homology"/>
<dbReference type="Pfam" id="PF11571">
    <property type="entry name" value="Med27"/>
    <property type="match status" value="1"/>
</dbReference>
<comment type="caution">
    <text evidence="6">The sequence shown here is derived from an EMBL/GenBank/DDBJ whole genome shotgun (WGS) entry which is preliminary data.</text>
</comment>
<protein>
    <recommendedName>
        <fullName evidence="8">Mediator of RNA polymerase II transcription subunit 27</fullName>
    </recommendedName>
</protein>
<sequence length="302" mass="34494">MEQREVRDIDALNAALNSVKVLRSNVRRVFESVSNGLRSDHGEDGKENKYILELQELLTTVNNNLREVEGSVANLTPPPGPFTLGNTTYLSQETTLERQQLYGQLVNNYKWTDKIRAYSVLAGDIFESNKFVKTHKSTNLLVNQKRRKPHAIHHNVPPEIIETFINGIGRFYNDMTVTANRPAGPNPVIQISLGRVFKAIIAFKGLIIEFVTVKSLSENNDLWSESRYKVFRKVSDHCNAAMCHFFTPYSADTSIKSYMEWLHSYITLFSAPCKGCSKRLNSNMPPTWRNFTTLEAYHEECK</sequence>
<dbReference type="PANTHER" id="PTHR13130:SF4">
    <property type="entry name" value="MEDIATOR OF RNA POLYMERASE II TRANSCRIPTION SUBUNIT 27"/>
    <property type="match status" value="1"/>
</dbReference>
<gene>
    <name evidence="6" type="ORF">ABEB36_001454</name>
</gene>
<dbReference type="InterPro" id="IPR021627">
    <property type="entry name" value="Mediator_Med27"/>
</dbReference>
<keyword evidence="3" id="KW-0805">Transcription regulation</keyword>
<reference evidence="6 7" key="1">
    <citation type="submission" date="2024-05" db="EMBL/GenBank/DDBJ databases">
        <title>Genetic variation in Jamaican populations of the coffee berry borer (Hypothenemus hampei).</title>
        <authorList>
            <person name="Errbii M."/>
            <person name="Myrie A."/>
        </authorList>
    </citation>
    <scope>NUCLEOTIDE SEQUENCE [LARGE SCALE GENOMIC DNA]</scope>
    <source>
        <strain evidence="6">JA-Hopewell-2020-01-JO</strain>
        <tissue evidence="6">Whole body</tissue>
    </source>
</reference>
<organism evidence="6 7">
    <name type="scientific">Hypothenemus hampei</name>
    <name type="common">Coffee berry borer</name>
    <dbReference type="NCBI Taxonomy" id="57062"/>
    <lineage>
        <taxon>Eukaryota</taxon>
        <taxon>Metazoa</taxon>
        <taxon>Ecdysozoa</taxon>
        <taxon>Arthropoda</taxon>
        <taxon>Hexapoda</taxon>
        <taxon>Insecta</taxon>
        <taxon>Pterygota</taxon>
        <taxon>Neoptera</taxon>
        <taxon>Endopterygota</taxon>
        <taxon>Coleoptera</taxon>
        <taxon>Polyphaga</taxon>
        <taxon>Cucujiformia</taxon>
        <taxon>Curculionidae</taxon>
        <taxon>Scolytinae</taxon>
        <taxon>Hypothenemus</taxon>
    </lineage>
</organism>
<evidence type="ECO:0000256" key="5">
    <source>
        <dbReference type="ARBA" id="ARBA00023242"/>
    </source>
</evidence>
<evidence type="ECO:0000256" key="4">
    <source>
        <dbReference type="ARBA" id="ARBA00023163"/>
    </source>
</evidence>
<evidence type="ECO:0000256" key="3">
    <source>
        <dbReference type="ARBA" id="ARBA00023015"/>
    </source>
</evidence>
<comment type="subcellular location">
    <subcellularLocation>
        <location evidence="1">Nucleus</location>
    </subcellularLocation>
</comment>
<evidence type="ECO:0000313" key="7">
    <source>
        <dbReference type="Proteomes" id="UP001566132"/>
    </source>
</evidence>
<comment type="similarity">
    <text evidence="2">Belongs to the Mediator complex subunit 27 family.</text>
</comment>
<dbReference type="PANTHER" id="PTHR13130">
    <property type="entry name" value="34 KDA TRANSCRIPTIONAL CO-ACTIVATOR-RELATED"/>
    <property type="match status" value="1"/>
</dbReference>
<dbReference type="EMBL" id="JBDJPC010000001">
    <property type="protein sequence ID" value="KAL1517723.1"/>
    <property type="molecule type" value="Genomic_DNA"/>
</dbReference>
<evidence type="ECO:0000313" key="6">
    <source>
        <dbReference type="EMBL" id="KAL1517723.1"/>
    </source>
</evidence>
<evidence type="ECO:0000256" key="2">
    <source>
        <dbReference type="ARBA" id="ARBA00008048"/>
    </source>
</evidence>
<keyword evidence="4" id="KW-0804">Transcription</keyword>
<keyword evidence="5" id="KW-0539">Nucleus</keyword>
<dbReference type="GO" id="GO:0005634">
    <property type="term" value="C:nucleus"/>
    <property type="evidence" value="ECO:0007669"/>
    <property type="project" value="UniProtKB-SubCell"/>
</dbReference>
<dbReference type="Proteomes" id="UP001566132">
    <property type="component" value="Unassembled WGS sequence"/>
</dbReference>
<evidence type="ECO:0000256" key="1">
    <source>
        <dbReference type="ARBA" id="ARBA00004123"/>
    </source>
</evidence>
<keyword evidence="7" id="KW-1185">Reference proteome</keyword>